<dbReference type="EMBL" id="CAJFCJ010000011">
    <property type="protein sequence ID" value="CAD5120020.1"/>
    <property type="molecule type" value="Genomic_DNA"/>
</dbReference>
<dbReference type="Pfam" id="PF14670">
    <property type="entry name" value="FXa_inhibition"/>
    <property type="match status" value="1"/>
</dbReference>
<name>A0A7I8VUK6_9ANNE</name>
<sequence>MFIELITTLFLLFTYGDCLRTNKQTCELCKSFPWKDWTDQSPCSFICPWLEKRNECRNNNGGCEQNCSDKMDGYICSCNDGKILSADNHSCLDAFCWPNIKKDNDRCDCEENFISKGHYCDMAITDNTKPQYKNCKITITSQDKISSKDDNNWCIDKSPLSQFNSIPVKVSYLMEIAFKSINTSINFNNDKFTLVISNFGLIDANIIFTRRDYHSKELIDKKEIKESNCKPLIYSKNNPVINVICSGNYDFSNVKSDEIFCIEFKSSSGGFAVFKRRNISNNLNSIVKQYFGPINNFVTQCVNINVPPQHCSFTNKCSDKPLEVKCNGDNEVIVILSGWSDPIYPDLQVWITRENIPIATARRLAIISNNVTEPYIESKEYSLNGKLEEGHVKIQLELKNSNNDVNTLNAYIRVKKVSTKDKVDFQCTKVPSLKIFEDETVENLPQ</sequence>
<gene>
    <name evidence="2" type="ORF">DGYR_LOCUS8182</name>
</gene>
<dbReference type="Proteomes" id="UP000549394">
    <property type="component" value="Unassembled WGS sequence"/>
</dbReference>
<organism evidence="2 3">
    <name type="scientific">Dimorphilus gyrociliatus</name>
    <dbReference type="NCBI Taxonomy" id="2664684"/>
    <lineage>
        <taxon>Eukaryota</taxon>
        <taxon>Metazoa</taxon>
        <taxon>Spiralia</taxon>
        <taxon>Lophotrochozoa</taxon>
        <taxon>Annelida</taxon>
        <taxon>Polychaeta</taxon>
        <taxon>Polychaeta incertae sedis</taxon>
        <taxon>Dinophilidae</taxon>
        <taxon>Dimorphilus</taxon>
    </lineage>
</organism>
<comment type="caution">
    <text evidence="2">The sequence shown here is derived from an EMBL/GenBank/DDBJ whole genome shotgun (WGS) entry which is preliminary data.</text>
</comment>
<dbReference type="AlphaFoldDB" id="A0A7I8VUK6"/>
<dbReference type="OrthoDB" id="9946071at2759"/>
<evidence type="ECO:0000313" key="2">
    <source>
        <dbReference type="EMBL" id="CAD5120020.1"/>
    </source>
</evidence>
<feature type="chain" id="PRO_5029613886" evidence="1">
    <location>
        <begin position="19"/>
        <end position="446"/>
    </location>
</feature>
<protein>
    <submittedName>
        <fullName evidence="2">DgyrCDS8603</fullName>
    </submittedName>
</protein>
<evidence type="ECO:0000313" key="3">
    <source>
        <dbReference type="Proteomes" id="UP000549394"/>
    </source>
</evidence>
<proteinExistence type="predicted"/>
<dbReference type="SUPFAM" id="SSF57196">
    <property type="entry name" value="EGF/Laminin"/>
    <property type="match status" value="1"/>
</dbReference>
<evidence type="ECO:0000256" key="1">
    <source>
        <dbReference type="SAM" id="SignalP"/>
    </source>
</evidence>
<feature type="signal peptide" evidence="1">
    <location>
        <begin position="1"/>
        <end position="18"/>
    </location>
</feature>
<reference evidence="2 3" key="1">
    <citation type="submission" date="2020-08" db="EMBL/GenBank/DDBJ databases">
        <authorList>
            <person name="Hejnol A."/>
        </authorList>
    </citation>
    <scope>NUCLEOTIDE SEQUENCE [LARGE SCALE GENOMIC DNA]</scope>
</reference>
<accession>A0A7I8VUK6</accession>
<keyword evidence="3" id="KW-1185">Reference proteome</keyword>
<dbReference type="Gene3D" id="2.10.25.10">
    <property type="entry name" value="Laminin"/>
    <property type="match status" value="1"/>
</dbReference>
<keyword evidence="1" id="KW-0732">Signal</keyword>